<keyword evidence="4" id="KW-0472">Membrane</keyword>
<dbReference type="EMBL" id="JACSDZ010000006">
    <property type="protein sequence ID" value="KAF7401405.1"/>
    <property type="molecule type" value="Genomic_DNA"/>
</dbReference>
<evidence type="ECO:0000256" key="5">
    <source>
        <dbReference type="SAM" id="SignalP"/>
    </source>
</evidence>
<comment type="caution">
    <text evidence="6">The sequence shown here is derived from an EMBL/GenBank/DDBJ whole genome shotgun (WGS) entry which is preliminary data.</text>
</comment>
<comment type="similarity">
    <text evidence="1">Belongs to the UDP-glycosyltransferase family.</text>
</comment>
<evidence type="ECO:0000256" key="4">
    <source>
        <dbReference type="SAM" id="Phobius"/>
    </source>
</evidence>
<keyword evidence="2" id="KW-0328">Glycosyltransferase</keyword>
<dbReference type="Proteomes" id="UP000617340">
    <property type="component" value="Unassembled WGS sequence"/>
</dbReference>
<protein>
    <submittedName>
        <fullName evidence="6">Uncharacterized protein</fullName>
    </submittedName>
</protein>
<evidence type="ECO:0000256" key="1">
    <source>
        <dbReference type="ARBA" id="ARBA00009995"/>
    </source>
</evidence>
<dbReference type="PANTHER" id="PTHR48043:SF145">
    <property type="entry name" value="FI06409P-RELATED"/>
    <property type="match status" value="1"/>
</dbReference>
<gene>
    <name evidence="6" type="ORF">HZH68_007225</name>
</gene>
<feature type="signal peptide" evidence="5">
    <location>
        <begin position="1"/>
        <end position="21"/>
    </location>
</feature>
<dbReference type="InterPro" id="IPR002213">
    <property type="entry name" value="UDP_glucos_trans"/>
</dbReference>
<keyword evidence="3" id="KW-0808">Transferase</keyword>
<evidence type="ECO:0000256" key="2">
    <source>
        <dbReference type="ARBA" id="ARBA00022676"/>
    </source>
</evidence>
<keyword evidence="5" id="KW-0732">Signal</keyword>
<dbReference type="GO" id="GO:0008194">
    <property type="term" value="F:UDP-glycosyltransferase activity"/>
    <property type="evidence" value="ECO:0007669"/>
    <property type="project" value="InterPro"/>
</dbReference>
<dbReference type="SUPFAM" id="SSF53756">
    <property type="entry name" value="UDP-Glycosyltransferase/glycogen phosphorylase"/>
    <property type="match status" value="1"/>
</dbReference>
<name>A0A834NA28_VESGE</name>
<evidence type="ECO:0000313" key="7">
    <source>
        <dbReference type="Proteomes" id="UP000617340"/>
    </source>
</evidence>
<keyword evidence="7" id="KW-1185">Reference proteome</keyword>
<dbReference type="Pfam" id="PF00201">
    <property type="entry name" value="UDPGT"/>
    <property type="match status" value="1"/>
</dbReference>
<reference evidence="6" key="1">
    <citation type="journal article" date="2020" name="G3 (Bethesda)">
        <title>High-Quality Assemblies for Three Invasive Social Wasps from the &lt;i&gt;Vespula&lt;/i&gt; Genus.</title>
        <authorList>
            <person name="Harrop T.W.R."/>
            <person name="Guhlin J."/>
            <person name="McLaughlin G.M."/>
            <person name="Permina E."/>
            <person name="Stockwell P."/>
            <person name="Gilligan J."/>
            <person name="Le Lec M.F."/>
            <person name="Gruber M.A.M."/>
            <person name="Quinn O."/>
            <person name="Lovegrove M."/>
            <person name="Duncan E.J."/>
            <person name="Remnant E.J."/>
            <person name="Van Eeckhoven J."/>
            <person name="Graham B."/>
            <person name="Knapp R.A."/>
            <person name="Langford K.W."/>
            <person name="Kronenberg Z."/>
            <person name="Press M.O."/>
            <person name="Eacker S.M."/>
            <person name="Wilson-Rankin E.E."/>
            <person name="Purcell J."/>
            <person name="Lester P.J."/>
            <person name="Dearden P.K."/>
        </authorList>
    </citation>
    <scope>NUCLEOTIDE SEQUENCE</scope>
    <source>
        <strain evidence="6">Linc-1</strain>
    </source>
</reference>
<dbReference type="InterPro" id="IPR050271">
    <property type="entry name" value="UDP-glycosyltransferase"/>
</dbReference>
<proteinExistence type="inferred from homology"/>
<feature type="transmembrane region" description="Helical" evidence="4">
    <location>
        <begin position="461"/>
        <end position="486"/>
    </location>
</feature>
<keyword evidence="4" id="KW-1133">Transmembrane helix</keyword>
<sequence length="500" mass="57578">MFSFTYIRACLSILLVDFVHGSTLTAPPLSVLVIGFDGAYDLSLLANTLSDQGIDVTLVIPENIADDLYENLLDVEVYHLKVSHEKSIYPENNALKFCENLFNDQELSKKVQEFRAAVTLFPALRHDGCLLPWIKSIDSIPVILTRNVYEEIYVFERTGVALTILKNSFWSRILNNLAWRYISSNIDSNFVTPAFRMAKKHLTDLEMNQDDLYSDVRLVFWGADSILRMEFASLTQMLVEIGCHHCRGPQPLPGKFQKLLLEYRLGIVVVLLDEYYKLLIEEIAQKLPQGRQGQAMVWKIRESIFNKEDKFPKNLYLWENVDRQDIIGNGRTRLVLSHCADTELLEIAFHGSPVICFPRDNQESENAARAVELGFAHLMDVNNDRISIISDDITTLIDVIYASTHYRENARKISVAIRDRLNPASDRLVYWLRYIARTKDDQERLFVAPSHVNTFYEDFQFFVGLCTGIILGVLFAGIGFLFRYIIMSEKMRKSKGRYQR</sequence>
<keyword evidence="4" id="KW-0812">Transmembrane</keyword>
<feature type="chain" id="PRO_5032431311" evidence="5">
    <location>
        <begin position="22"/>
        <end position="500"/>
    </location>
</feature>
<evidence type="ECO:0000313" key="6">
    <source>
        <dbReference type="EMBL" id="KAF7401405.1"/>
    </source>
</evidence>
<organism evidence="6 7">
    <name type="scientific">Vespula germanica</name>
    <name type="common">German yellow jacket</name>
    <name type="synonym">Paravespula germanica</name>
    <dbReference type="NCBI Taxonomy" id="30212"/>
    <lineage>
        <taxon>Eukaryota</taxon>
        <taxon>Metazoa</taxon>
        <taxon>Ecdysozoa</taxon>
        <taxon>Arthropoda</taxon>
        <taxon>Hexapoda</taxon>
        <taxon>Insecta</taxon>
        <taxon>Pterygota</taxon>
        <taxon>Neoptera</taxon>
        <taxon>Endopterygota</taxon>
        <taxon>Hymenoptera</taxon>
        <taxon>Apocrita</taxon>
        <taxon>Aculeata</taxon>
        <taxon>Vespoidea</taxon>
        <taxon>Vespidae</taxon>
        <taxon>Vespinae</taxon>
        <taxon>Vespula</taxon>
    </lineage>
</organism>
<dbReference type="PANTHER" id="PTHR48043">
    <property type="entry name" value="EG:EG0003.4 PROTEIN-RELATED"/>
    <property type="match status" value="1"/>
</dbReference>
<dbReference type="AlphaFoldDB" id="A0A834NA28"/>
<dbReference type="Gene3D" id="3.40.50.2000">
    <property type="entry name" value="Glycogen Phosphorylase B"/>
    <property type="match status" value="1"/>
</dbReference>
<accession>A0A834NA28</accession>
<evidence type="ECO:0000256" key="3">
    <source>
        <dbReference type="ARBA" id="ARBA00022679"/>
    </source>
</evidence>